<dbReference type="PROSITE" id="PS00675">
    <property type="entry name" value="SIGMA54_INTERACT_1"/>
    <property type="match status" value="1"/>
</dbReference>
<accession>A0A098EDX1</accession>
<reference evidence="9" key="2">
    <citation type="submission" date="2016-03" db="EMBL/GenBank/DDBJ databases">
        <authorList>
            <person name="Loux Valentin"/>
        </authorList>
    </citation>
    <scope>NUCLEOTIDE SEQUENCE [LARGE SCALE GENOMIC DNA]</scope>
    <source>
        <strain evidence="9">C1</strain>
    </source>
</reference>
<dbReference type="Proteomes" id="UP000055047">
    <property type="component" value="Unassembled WGS sequence"/>
</dbReference>
<evidence type="ECO:0000256" key="2">
    <source>
        <dbReference type="ARBA" id="ARBA00022741"/>
    </source>
</evidence>
<reference evidence="7" key="3">
    <citation type="submission" date="2016-03" db="EMBL/GenBank/DDBJ databases">
        <authorList>
            <person name="Loux V."/>
        </authorList>
    </citation>
    <scope>NUCLEOTIDE SEQUENCE</scope>
    <source>
        <strain evidence="7">C1</strain>
    </source>
</reference>
<dbReference type="EMBL" id="CCXQ01000021">
    <property type="protein sequence ID" value="CEG20498.1"/>
    <property type="molecule type" value="Genomic_DNA"/>
</dbReference>
<protein>
    <submittedName>
        <fullName evidence="7">Glycine betaine transport ATP-binding protein OpuAA</fullName>
        <ecNumber evidence="7">3.6.3.32</ecNumber>
    </submittedName>
    <submittedName>
        <fullName evidence="6">Ribonucleotide transport ATP-binding protein</fullName>
    </submittedName>
</protein>
<evidence type="ECO:0000313" key="8">
    <source>
        <dbReference type="Proteomes" id="UP000055047"/>
    </source>
</evidence>
<evidence type="ECO:0000256" key="1">
    <source>
        <dbReference type="ARBA" id="ARBA00022448"/>
    </source>
</evidence>
<name>A0A098EDX1_ANAPH</name>
<evidence type="ECO:0000259" key="5">
    <source>
        <dbReference type="PROSITE" id="PS50893"/>
    </source>
</evidence>
<proteinExistence type="predicted"/>
<reference evidence="6 8" key="1">
    <citation type="submission" date="2014-09" db="EMBL/GenBank/DDBJ databases">
        <authorList>
            <person name="Loux Valentin"/>
            <person name="Dugat Thibaut"/>
        </authorList>
    </citation>
    <scope>NUCLEOTIDE SEQUENCE [LARGE SCALE GENOMIC DNA]</scope>
    <source>
        <strain evidence="6 8">BOV-10_179</strain>
    </source>
</reference>
<dbReference type="InterPro" id="IPR003439">
    <property type="entry name" value="ABC_transporter-like_ATP-bd"/>
</dbReference>
<keyword evidence="7" id="KW-0378">Hydrolase</keyword>
<keyword evidence="2" id="KW-0547">Nucleotide-binding</keyword>
<evidence type="ECO:0000313" key="9">
    <source>
        <dbReference type="Proteomes" id="UP000078419"/>
    </source>
</evidence>
<dbReference type="Pfam" id="PF00005">
    <property type="entry name" value="ABC_tran"/>
    <property type="match status" value="1"/>
</dbReference>
<keyword evidence="1" id="KW-0813">Transport</keyword>
<dbReference type="PROSITE" id="PS00211">
    <property type="entry name" value="ABC_TRANSPORTER_1"/>
    <property type="match status" value="1"/>
</dbReference>
<dbReference type="Gene3D" id="3.40.50.300">
    <property type="entry name" value="P-loop containing nucleotide triphosphate hydrolases"/>
    <property type="match status" value="1"/>
</dbReference>
<organism evidence="6 8">
    <name type="scientific">Anaplasma phagocytophilum</name>
    <name type="common">Ehrlichia phagocytophila</name>
    <dbReference type="NCBI Taxonomy" id="948"/>
    <lineage>
        <taxon>Bacteria</taxon>
        <taxon>Pseudomonadati</taxon>
        <taxon>Pseudomonadota</taxon>
        <taxon>Alphaproteobacteria</taxon>
        <taxon>Rickettsiales</taxon>
        <taxon>Anaplasmataceae</taxon>
        <taxon>Anaplasma</taxon>
        <taxon>phagocytophilum group</taxon>
    </lineage>
</organism>
<dbReference type="InterPro" id="IPR027417">
    <property type="entry name" value="P-loop_NTPase"/>
</dbReference>
<dbReference type="SMART" id="SM00382">
    <property type="entry name" value="AAA"/>
    <property type="match status" value="1"/>
</dbReference>
<comment type="function">
    <text evidence="4">Part of an ABC transporter complex. Transmembrane domains (TMD) form a pore in the inner membrane and the ATP-binding domain (NBD) is responsible for energy generation.</text>
</comment>
<dbReference type="PANTHER" id="PTHR43023">
    <property type="entry name" value="PROTEIN TRIGALACTOSYLDIACYLGLYCEROL 3, CHLOROPLASTIC"/>
    <property type="match status" value="1"/>
</dbReference>
<dbReference type="Proteomes" id="UP000078419">
    <property type="component" value="Unassembled WGS sequence"/>
</dbReference>
<sequence>MYAVSLSNLHVSFNNKEVLKGVDLDIAWGDSLVILGESGSGKSVLTKVILGLIVPQEGSVTVDGTNILENRQGIKNFSVLFQNCALFDSLTIWENVVFNFRRRLRLDKDNAKALALRGLELVGLDASVMNVYPVELSGGMKKRVALARAIIGSPKILILDEPTSGLDPIMSSVVSDIIARCHRDFNLTIITITHDLSSAFHVANKIAVLRGGKIIACDGVENIKKSTDPYVAKFMKFGMHT</sequence>
<gene>
    <name evidence="6" type="primary">mkl</name>
    <name evidence="7" type="synonym">opuAA</name>
    <name evidence="7" type="ORF">ANAPC1_00929</name>
    <name evidence="6" type="ORF">ANAPHAGO_00597</name>
</gene>
<dbReference type="InterPro" id="IPR025662">
    <property type="entry name" value="Sigma_54_int_dom_ATP-bd_1"/>
</dbReference>
<dbReference type="InterPro" id="IPR017871">
    <property type="entry name" value="ABC_transporter-like_CS"/>
</dbReference>
<dbReference type="GO" id="GO:0005524">
    <property type="term" value="F:ATP binding"/>
    <property type="evidence" value="ECO:0007669"/>
    <property type="project" value="UniProtKB-KW"/>
</dbReference>
<evidence type="ECO:0000313" key="7">
    <source>
        <dbReference type="EMBL" id="SBO14570.1"/>
    </source>
</evidence>
<evidence type="ECO:0000313" key="6">
    <source>
        <dbReference type="EMBL" id="CEG20498.1"/>
    </source>
</evidence>
<dbReference type="EMBL" id="FLLR01000042">
    <property type="protein sequence ID" value="SBO14570.1"/>
    <property type="molecule type" value="Genomic_DNA"/>
</dbReference>
<dbReference type="PANTHER" id="PTHR43023:SF3">
    <property type="entry name" value="PROTEIN TRIGALACTOSYLDIACYLGLYCEROL 3, CHLOROPLASTIC"/>
    <property type="match status" value="1"/>
</dbReference>
<dbReference type="EC" id="3.6.3.32" evidence="7"/>
<evidence type="ECO:0000256" key="3">
    <source>
        <dbReference type="ARBA" id="ARBA00022840"/>
    </source>
</evidence>
<dbReference type="SUPFAM" id="SSF52540">
    <property type="entry name" value="P-loop containing nucleoside triphosphate hydrolases"/>
    <property type="match status" value="1"/>
</dbReference>
<dbReference type="InterPro" id="IPR003593">
    <property type="entry name" value="AAA+_ATPase"/>
</dbReference>
<keyword evidence="3 6" id="KW-0067">ATP-binding</keyword>
<dbReference type="GO" id="GO:0016887">
    <property type="term" value="F:ATP hydrolysis activity"/>
    <property type="evidence" value="ECO:0007669"/>
    <property type="project" value="InterPro"/>
</dbReference>
<dbReference type="RefSeq" id="WP_044142345.1">
    <property type="nucleotide sequence ID" value="NZ_CCXQ01000021.1"/>
</dbReference>
<dbReference type="AlphaFoldDB" id="A0A098EDX1"/>
<dbReference type="PROSITE" id="PS50893">
    <property type="entry name" value="ABC_TRANSPORTER_2"/>
    <property type="match status" value="1"/>
</dbReference>
<evidence type="ECO:0000256" key="4">
    <source>
        <dbReference type="ARBA" id="ARBA00024725"/>
    </source>
</evidence>
<feature type="domain" description="ABC transporter" evidence="5">
    <location>
        <begin position="4"/>
        <end position="236"/>
    </location>
</feature>